<gene>
    <name evidence="6" type="ORF">DD238_006657</name>
</gene>
<protein>
    <recommendedName>
        <fullName evidence="3">NEDD8-activating enzyme E1 regulatory subunit</fullName>
    </recommendedName>
</protein>
<dbReference type="SUPFAM" id="SSF82199">
    <property type="entry name" value="SET domain"/>
    <property type="match status" value="1"/>
</dbReference>
<dbReference type="InterPro" id="IPR046341">
    <property type="entry name" value="SET_dom_sf"/>
</dbReference>
<proteinExistence type="inferred from homology"/>
<dbReference type="VEuPathDB" id="FungiDB:DD237_006760"/>
<name>A0A3M6VCL3_9STRA</name>
<keyword evidence="4" id="KW-0833">Ubl conjugation pathway</keyword>
<dbReference type="InterPro" id="IPR000594">
    <property type="entry name" value="ThiF_NAD_FAD-bd"/>
</dbReference>
<evidence type="ECO:0000256" key="1">
    <source>
        <dbReference type="ARBA" id="ARBA00005032"/>
    </source>
</evidence>
<comment type="caution">
    <text evidence="6">The sequence shown here is derived from an EMBL/GenBank/DDBJ whole genome shotgun (WGS) entry which is preliminary data.</text>
</comment>
<dbReference type="GO" id="GO:0008641">
    <property type="term" value="F:ubiquitin-like modifier activating enzyme activity"/>
    <property type="evidence" value="ECO:0007669"/>
    <property type="project" value="InterPro"/>
</dbReference>
<accession>A0A3M6VCL3</accession>
<dbReference type="EMBL" id="QLLG01000316">
    <property type="protein sequence ID" value="RMX64389.1"/>
    <property type="molecule type" value="Genomic_DNA"/>
</dbReference>
<dbReference type="Gene3D" id="3.40.50.720">
    <property type="entry name" value="NAD(P)-binding Rossmann-like Domain"/>
    <property type="match status" value="2"/>
</dbReference>
<dbReference type="STRING" id="542832.A0A3M6VCL3"/>
<dbReference type="Pfam" id="PF00899">
    <property type="entry name" value="ThiF"/>
    <property type="match status" value="1"/>
</dbReference>
<dbReference type="Gene3D" id="2.170.270.10">
    <property type="entry name" value="SET domain"/>
    <property type="match status" value="1"/>
</dbReference>
<dbReference type="GO" id="GO:0008168">
    <property type="term" value="F:methyltransferase activity"/>
    <property type="evidence" value="ECO:0007669"/>
    <property type="project" value="InterPro"/>
</dbReference>
<dbReference type="SMART" id="SM00317">
    <property type="entry name" value="SET"/>
    <property type="match status" value="1"/>
</dbReference>
<keyword evidence="7" id="KW-1185">Reference proteome</keyword>
<dbReference type="FunFam" id="3.40.50.720:FF:000860">
    <property type="entry name" value="NEDD8-activating enzyme E1 regulatory subunit"/>
    <property type="match status" value="1"/>
</dbReference>
<dbReference type="InterPro" id="IPR044237">
    <property type="entry name" value="ATXR2-like"/>
</dbReference>
<evidence type="ECO:0000256" key="3">
    <source>
        <dbReference type="ARBA" id="ARBA00015407"/>
    </source>
</evidence>
<comment type="similarity">
    <text evidence="2">Belongs to the ubiquitin-activating E1 family. ULA1 subfamily.</text>
</comment>
<evidence type="ECO:0000313" key="7">
    <source>
        <dbReference type="Proteomes" id="UP000282087"/>
    </source>
</evidence>
<evidence type="ECO:0000313" key="6">
    <source>
        <dbReference type="EMBL" id="RMX64389.1"/>
    </source>
</evidence>
<reference evidence="6 7" key="1">
    <citation type="submission" date="2018-06" db="EMBL/GenBank/DDBJ databases">
        <title>Comparative genomics of downy mildews reveals potential adaptations to biotrophy.</title>
        <authorList>
            <person name="Fletcher K."/>
            <person name="Klosterman S.J."/>
            <person name="Derevnina L."/>
            <person name="Martin F."/>
            <person name="Koike S."/>
            <person name="Reyes Chin-Wo S."/>
            <person name="Mou B."/>
            <person name="Michelmore R."/>
        </authorList>
    </citation>
    <scope>NUCLEOTIDE SEQUENCE [LARGE SCALE GENOMIC DNA]</scope>
    <source>
        <strain evidence="6 7">R14</strain>
    </source>
</reference>
<dbReference type="SUPFAM" id="SSF69572">
    <property type="entry name" value="Activating enzymes of the ubiquitin-like proteins"/>
    <property type="match status" value="1"/>
</dbReference>
<dbReference type="Proteomes" id="UP000282087">
    <property type="component" value="Unassembled WGS sequence"/>
</dbReference>
<dbReference type="InterPro" id="IPR001214">
    <property type="entry name" value="SET_dom"/>
</dbReference>
<dbReference type="PANTHER" id="PTHR47436:SF1">
    <property type="entry name" value="SET DOMAIN-CONTAINING PROTEIN"/>
    <property type="match status" value="1"/>
</dbReference>
<dbReference type="PANTHER" id="PTHR47436">
    <property type="entry name" value="HISTONE-LYSINE N-METHYLTRANSFERASE ATXR2"/>
    <property type="match status" value="1"/>
</dbReference>
<dbReference type="CDD" id="cd20071">
    <property type="entry name" value="SET_SMYD"/>
    <property type="match status" value="1"/>
</dbReference>
<dbReference type="PROSITE" id="PS50280">
    <property type="entry name" value="SET"/>
    <property type="match status" value="1"/>
</dbReference>
<dbReference type="InterPro" id="IPR035985">
    <property type="entry name" value="Ubiquitin-activating_enz"/>
</dbReference>
<comment type="pathway">
    <text evidence="1">Protein modification; protein neddylation.</text>
</comment>
<evidence type="ECO:0000256" key="4">
    <source>
        <dbReference type="ARBA" id="ARBA00022786"/>
    </source>
</evidence>
<sequence>MGDKYDRQLRLWGAEGQRRLANTHILLINSCATGSEALKNLVLPGVQRFTILDDQRVTQADATNNFFVTLDSIGSSRAEIVTKLLLEMNTDVTGVARHANVKQVLQEEPQYLDQFDLVLATDLDELVTTKLAELCLIKRLPLLIITSYGYIGSLRLQVAQHAIVDAKMDPPRHELRLFKPFSTLQKFADTFDLQSMSTIDHAHVPFVILLLQAMKKWKENYDGQLPTSFLEKDEFKKSLQEMTWGSWGHEVNFMEAAENAYMAYVPPQLPEEVASVLAVAASHTVSIEALEKTKDTKEFWLLAHAVADFVKQNEGLLPVTGVVPDMTASTEWYVALQELYMTKAKEDATKVHQILLNRMCDLKLPQDMISFDAVTAFCKNAPNIGMLETRSVAQEYKHVNLVGVDLEDEDKEQSPLIWYFMLRAVAAFASQFNRYPGSEDAAATQDGAWLVAKAKVLAAGSDVVDWITDDHALEMTRSCQVELHNIAAVMGGVAAQEAVKLITHQFEPLNNTYVFNGISGSSMIQKDWPQVAAYFKALLQSRLHSPPIYCGLAGDKGKAMYAGKALKAGEPIWTEAPFVAMQHEDNKEFVDCCDNCFVPLIDSKICWARVVTGSSSEVEGEAVPADEAAASEADFEAAIAFLQKEGGKSPEESYFSVFKLAESQVKCSCGVVYCSDNCKQIAYAQHHALLCPRSEERENAMGQFLNHTLVTNEIFQLAAKVVAKILLLFVATQDMAQARQPVDIFCKLPWWEVITSEEDLEDGETLEEYRDKFRSLLMQTYDYFISGLTENLAHLETQNELNGLTADALLVSCNEVLSVDFFSRVVGMFEMNNISMEIDHPLHALSEALSEASPEEKKDMPPVLARVKLALEKFTEEHNHQCDEEHDEYDEEECNAVDEDFVGVEGTALFSGICTMNHSCDPNCTVLYTKDGAAHVFAVQDIAEGEELCISYIDVDQEVDGREECLRLTNVSSFIAYWRLMSDQAGSTNSYVIAPVVRKNGKHRRLSNKWRRDRDGLIDYESFVLPRPKLP</sequence>
<evidence type="ECO:0000259" key="5">
    <source>
        <dbReference type="PROSITE" id="PS50280"/>
    </source>
</evidence>
<organism evidence="6 7">
    <name type="scientific">Peronospora effusa</name>
    <dbReference type="NCBI Taxonomy" id="542832"/>
    <lineage>
        <taxon>Eukaryota</taxon>
        <taxon>Sar</taxon>
        <taxon>Stramenopiles</taxon>
        <taxon>Oomycota</taxon>
        <taxon>Peronosporomycetes</taxon>
        <taxon>Peronosporales</taxon>
        <taxon>Peronosporaceae</taxon>
        <taxon>Peronospora</taxon>
    </lineage>
</organism>
<dbReference type="Pfam" id="PF00856">
    <property type="entry name" value="SET"/>
    <property type="match status" value="1"/>
</dbReference>
<evidence type="ECO:0000256" key="2">
    <source>
        <dbReference type="ARBA" id="ARBA00006868"/>
    </source>
</evidence>
<feature type="domain" description="SET" evidence="5">
    <location>
        <begin position="733"/>
        <end position="953"/>
    </location>
</feature>
<dbReference type="FunFam" id="3.40.50.720:FF:000475">
    <property type="entry name" value="NEDD8-activating enzyme E1 regulatory subunit"/>
    <property type="match status" value="1"/>
</dbReference>
<dbReference type="AlphaFoldDB" id="A0A3M6VCL3"/>